<dbReference type="InterPro" id="IPR036280">
    <property type="entry name" value="Multihaem_cyt_sf"/>
</dbReference>
<feature type="domain" description="Cytochrome c7-like" evidence="1">
    <location>
        <begin position="39"/>
        <end position="105"/>
    </location>
</feature>
<dbReference type="Pfam" id="PF14522">
    <property type="entry name" value="Cytochrome_C7"/>
    <property type="match status" value="1"/>
</dbReference>
<comment type="caution">
    <text evidence="2">The sequence shown here is derived from an EMBL/GenBank/DDBJ whole genome shotgun (WGS) entry which is preliminary data.</text>
</comment>
<dbReference type="PANTHER" id="PTHR39425">
    <property type="entry name" value="LIPOPROTEIN CYTOCHROME C"/>
    <property type="match status" value="1"/>
</dbReference>
<dbReference type="NCBIfam" id="TIGR04257">
    <property type="entry name" value="nanowire_3heme"/>
    <property type="match status" value="1"/>
</dbReference>
<dbReference type="PROSITE" id="PS51257">
    <property type="entry name" value="PROKAR_LIPOPROTEIN"/>
    <property type="match status" value="1"/>
</dbReference>
<reference evidence="2 3" key="1">
    <citation type="submission" date="2016-10" db="EMBL/GenBank/DDBJ databases">
        <title>Genome sequence of a sulfur-reducing bacterium Desulfurobacterium indicum K6013.</title>
        <authorList>
            <person name="Cao J."/>
            <person name="Shao Z."/>
            <person name="Alain K."/>
            <person name="Jebbar M."/>
        </authorList>
    </citation>
    <scope>NUCLEOTIDE SEQUENCE [LARGE SCALE GENOMIC DNA]</scope>
    <source>
        <strain evidence="2 3">K6013</strain>
    </source>
</reference>
<keyword evidence="3" id="KW-1185">Reference proteome</keyword>
<sequence length="107" mass="11893">MRKALLILPFLFVVGCGQSGVLNKDLIFKAKDKGAPGDVVFSHVYHCKVKKLHCSACHPGVFKKKFGYDKITMKDIWAGKYCGTCHNGQKAFSAKDKTQCTRCHSVK</sequence>
<dbReference type="SUPFAM" id="SSF48695">
    <property type="entry name" value="Multiheme cytochromes"/>
    <property type="match status" value="1"/>
</dbReference>
<gene>
    <name evidence="2" type="ORF">BLW93_06635</name>
</gene>
<dbReference type="STRING" id="1914305.BLW93_06635"/>
<evidence type="ECO:0000313" key="2">
    <source>
        <dbReference type="EMBL" id="OMH40174.1"/>
    </source>
</evidence>
<accession>A0A1R1MKE9</accession>
<protein>
    <recommendedName>
        <fullName evidence="1">Cytochrome c7-like domain-containing protein</fullName>
    </recommendedName>
</protein>
<organism evidence="2 3">
    <name type="scientific">Desulfurobacterium indicum</name>
    <dbReference type="NCBI Taxonomy" id="1914305"/>
    <lineage>
        <taxon>Bacteria</taxon>
        <taxon>Pseudomonadati</taxon>
        <taxon>Aquificota</taxon>
        <taxon>Aquificia</taxon>
        <taxon>Desulfurobacteriales</taxon>
        <taxon>Desulfurobacteriaceae</taxon>
        <taxon>Desulfurobacterium</taxon>
    </lineage>
</organism>
<dbReference type="Proteomes" id="UP000187408">
    <property type="component" value="Unassembled WGS sequence"/>
</dbReference>
<name>A0A1R1MKE9_9BACT</name>
<dbReference type="AlphaFoldDB" id="A0A1R1MKE9"/>
<dbReference type="InterPro" id="IPR026352">
    <property type="entry name" value="Nanowire_3heme"/>
</dbReference>
<dbReference type="OrthoDB" id="14108at2"/>
<dbReference type="RefSeq" id="WP_076713316.1">
    <property type="nucleotide sequence ID" value="NZ_MOEN01000025.1"/>
</dbReference>
<dbReference type="Gene3D" id="3.90.10.10">
    <property type="entry name" value="Cytochrome C3"/>
    <property type="match status" value="1"/>
</dbReference>
<dbReference type="PANTHER" id="PTHR39425:SF1">
    <property type="entry name" value="CYTOCHROME C7-LIKE DOMAIN-CONTAINING PROTEIN"/>
    <property type="match status" value="1"/>
</dbReference>
<dbReference type="EMBL" id="MOEN01000025">
    <property type="protein sequence ID" value="OMH40174.1"/>
    <property type="molecule type" value="Genomic_DNA"/>
</dbReference>
<evidence type="ECO:0000259" key="1">
    <source>
        <dbReference type="Pfam" id="PF14522"/>
    </source>
</evidence>
<proteinExistence type="predicted"/>
<dbReference type="InterPro" id="IPR029467">
    <property type="entry name" value="Cyt_c7-like"/>
</dbReference>
<evidence type="ECO:0000313" key="3">
    <source>
        <dbReference type="Proteomes" id="UP000187408"/>
    </source>
</evidence>